<feature type="transmembrane region" description="Helical" evidence="1">
    <location>
        <begin position="14"/>
        <end position="33"/>
    </location>
</feature>
<organism evidence="2 3">
    <name type="scientific">Lasius niger</name>
    <name type="common">Black garden ant</name>
    <dbReference type="NCBI Taxonomy" id="67767"/>
    <lineage>
        <taxon>Eukaryota</taxon>
        <taxon>Metazoa</taxon>
        <taxon>Ecdysozoa</taxon>
        <taxon>Arthropoda</taxon>
        <taxon>Hexapoda</taxon>
        <taxon>Insecta</taxon>
        <taxon>Pterygota</taxon>
        <taxon>Neoptera</taxon>
        <taxon>Endopterygota</taxon>
        <taxon>Hymenoptera</taxon>
        <taxon>Apocrita</taxon>
        <taxon>Aculeata</taxon>
        <taxon>Formicoidea</taxon>
        <taxon>Formicidae</taxon>
        <taxon>Formicinae</taxon>
        <taxon>Lasius</taxon>
        <taxon>Lasius</taxon>
    </lineage>
</organism>
<protein>
    <submittedName>
        <fullName evidence="2">Uncharacterized protein</fullName>
    </submittedName>
</protein>
<evidence type="ECO:0000256" key="1">
    <source>
        <dbReference type="SAM" id="Phobius"/>
    </source>
</evidence>
<dbReference type="EMBL" id="LBMM01005451">
    <property type="protein sequence ID" value="KMQ91501.1"/>
    <property type="molecule type" value="Genomic_DNA"/>
</dbReference>
<reference evidence="2 3" key="1">
    <citation type="submission" date="2015-04" db="EMBL/GenBank/DDBJ databases">
        <title>Lasius niger genome sequencing.</title>
        <authorList>
            <person name="Konorov E.A."/>
            <person name="Nikitin M.A."/>
            <person name="Kirill M.V."/>
            <person name="Chang P."/>
        </authorList>
    </citation>
    <scope>NUCLEOTIDE SEQUENCE [LARGE SCALE GENOMIC DNA]</scope>
    <source>
        <tissue evidence="2">Whole</tissue>
    </source>
</reference>
<feature type="transmembrane region" description="Helical" evidence="1">
    <location>
        <begin position="105"/>
        <end position="122"/>
    </location>
</feature>
<evidence type="ECO:0000313" key="2">
    <source>
        <dbReference type="EMBL" id="KMQ91501.1"/>
    </source>
</evidence>
<keyword evidence="3" id="KW-1185">Reference proteome</keyword>
<keyword evidence="1" id="KW-1133">Transmembrane helix</keyword>
<keyword evidence="1" id="KW-0812">Transmembrane</keyword>
<dbReference type="STRING" id="67767.A0A0J7KMM5"/>
<gene>
    <name evidence="2" type="ORF">RF55_8618</name>
</gene>
<keyword evidence="1" id="KW-0472">Membrane</keyword>
<name>A0A0J7KMM5_LASNI</name>
<feature type="transmembrane region" description="Helical" evidence="1">
    <location>
        <begin position="128"/>
        <end position="148"/>
    </location>
</feature>
<dbReference type="InterPro" id="IPR012464">
    <property type="entry name" value="DUF1676"/>
</dbReference>
<dbReference type="Pfam" id="PF07898">
    <property type="entry name" value="DUF1676"/>
    <property type="match status" value="1"/>
</dbReference>
<evidence type="ECO:0000313" key="3">
    <source>
        <dbReference type="Proteomes" id="UP000036403"/>
    </source>
</evidence>
<proteinExistence type="predicted"/>
<accession>A0A0J7KMM5</accession>
<dbReference type="PaxDb" id="67767-A0A0J7KMM5"/>
<comment type="caution">
    <text evidence="2">The sequence shown here is derived from an EMBL/GenBank/DDBJ whole genome shotgun (WGS) entry which is preliminary data.</text>
</comment>
<dbReference type="OrthoDB" id="8189012at2759"/>
<dbReference type="Proteomes" id="UP000036403">
    <property type="component" value="Unassembled WGS sequence"/>
</dbReference>
<dbReference type="AlphaFoldDB" id="A0A0J7KMM5"/>
<feature type="non-terminal residue" evidence="2">
    <location>
        <position position="151"/>
    </location>
</feature>
<sequence>MMTICTNRQFLSNMLWRLFGFLILGGFIAICSCEPVNRKLLLKASGTIECIDDENNTCRTNKAVKTFSSDRENQIRTSRELGQNFLDDNSVAEVSARKKKGGGRILLYLFAAMKAALIYGLLHGVAALAGKAVLVAKIALAIAIAAILKKN</sequence>